<feature type="region of interest" description="Disordered" evidence="10">
    <location>
        <begin position="106"/>
        <end position="151"/>
    </location>
</feature>
<keyword evidence="4" id="KW-0396">Initiation factor</keyword>
<keyword evidence="3" id="KW-0963">Cytoplasm</keyword>
<evidence type="ECO:0000313" key="12">
    <source>
        <dbReference type="Proteomes" id="UP000297716"/>
    </source>
</evidence>
<comment type="subcellular location">
    <subcellularLocation>
        <location evidence="1">Cytoplasm</location>
        <location evidence="1">Cytosol</location>
    </subcellularLocation>
</comment>
<evidence type="ECO:0000256" key="3">
    <source>
        <dbReference type="ARBA" id="ARBA00022490"/>
    </source>
</evidence>
<feature type="region of interest" description="Disordered" evidence="10">
    <location>
        <begin position="167"/>
        <end position="189"/>
    </location>
</feature>
<dbReference type="PANTHER" id="PTHR45859:SF1">
    <property type="entry name" value="TRANSLATION INITIATION FACTOR EIF-2B SUBUNIT BETA"/>
    <property type="match status" value="1"/>
</dbReference>
<sequence>MATQKGGYTPSLEKFLDSLKSRPVQASVELLISLLKRRQIKGSEACATATAHILLQVVARDKWTNVDQLLGRIQLVGRKLVTAQPHELATGNIVRRVLGLIRDEASEERNDATTDSPRPASPSPSPSASASVPAPSHASSPPKPARPPTLASIGSFARTQSMFNLLSDPNLFPPTGSNASTPGQVSGASTPILNPQATNVSALRSEVIDGIQEIMDEIKMVDEQVQTYADIFIHPGDYILVYQPSRTVQKFLTRAALKRKFTVFLAIDPSSATSSEALYASLLKSMASNGSSVITVLNAGLMAYMSRVDKVILGARAITAQGGVIVDSGGAAIARAARERRRTVIVLGGVYKLSPESKLLSESRVEWGDPSKYVSFADGSLVSHVRVKNAVSEFLPADQVDTYITNLGAHAQENLHTIIADHYKEEDINFDLYGKAQRISGGEIE</sequence>
<evidence type="ECO:0000256" key="9">
    <source>
        <dbReference type="RuleBase" id="RU003814"/>
    </source>
</evidence>
<dbReference type="SUPFAM" id="SSF100950">
    <property type="entry name" value="NagB/RpiA/CoA transferase-like"/>
    <property type="match status" value="1"/>
</dbReference>
<dbReference type="GO" id="GO:0003743">
    <property type="term" value="F:translation initiation factor activity"/>
    <property type="evidence" value="ECO:0007669"/>
    <property type="project" value="UniProtKB-KW"/>
</dbReference>
<dbReference type="InterPro" id="IPR042529">
    <property type="entry name" value="IF_2B-like_C"/>
</dbReference>
<gene>
    <name evidence="11" type="ORF">E0Z10_g10940</name>
</gene>
<comment type="similarity">
    <text evidence="2 9">Belongs to the eIF-2B alpha/beta/delta subunits family.</text>
</comment>
<dbReference type="OrthoDB" id="269919at2759"/>
<evidence type="ECO:0000256" key="1">
    <source>
        <dbReference type="ARBA" id="ARBA00004514"/>
    </source>
</evidence>
<dbReference type="InterPro" id="IPR000649">
    <property type="entry name" value="IF-2B-related"/>
</dbReference>
<dbReference type="STRING" id="37992.A0A4Z0XWX2"/>
<evidence type="ECO:0000256" key="5">
    <source>
        <dbReference type="ARBA" id="ARBA00022917"/>
    </source>
</evidence>
<evidence type="ECO:0000256" key="2">
    <source>
        <dbReference type="ARBA" id="ARBA00007251"/>
    </source>
</evidence>
<dbReference type="GO" id="GO:0005829">
    <property type="term" value="C:cytosol"/>
    <property type="evidence" value="ECO:0007669"/>
    <property type="project" value="UniProtKB-SubCell"/>
</dbReference>
<dbReference type="InterPro" id="IPR051855">
    <property type="entry name" value="eIF2B_beta_subunit"/>
</dbReference>
<keyword evidence="5" id="KW-0648">Protein biosynthesis</keyword>
<evidence type="ECO:0000256" key="4">
    <source>
        <dbReference type="ARBA" id="ARBA00022540"/>
    </source>
</evidence>
<dbReference type="Gene3D" id="3.40.50.10470">
    <property type="entry name" value="Translation initiation factor eif-2b, domain 2"/>
    <property type="match status" value="1"/>
</dbReference>
<evidence type="ECO:0000256" key="7">
    <source>
        <dbReference type="ARBA" id="ARBA00044228"/>
    </source>
</evidence>
<evidence type="ECO:0000313" key="11">
    <source>
        <dbReference type="EMBL" id="TGJ75894.1"/>
    </source>
</evidence>
<evidence type="ECO:0000256" key="8">
    <source>
        <dbReference type="ARBA" id="ARBA00046432"/>
    </source>
</evidence>
<dbReference type="Proteomes" id="UP000297716">
    <property type="component" value="Unassembled WGS sequence"/>
</dbReference>
<feature type="compositionally biased region" description="Low complexity" evidence="10">
    <location>
        <begin position="126"/>
        <end position="140"/>
    </location>
</feature>
<dbReference type="GO" id="GO:0005851">
    <property type="term" value="C:eukaryotic translation initiation factor 2B complex"/>
    <property type="evidence" value="ECO:0007669"/>
    <property type="project" value="TreeGrafter"/>
</dbReference>
<organism evidence="11 12">
    <name type="scientific">Xylaria hypoxylon</name>
    <dbReference type="NCBI Taxonomy" id="37992"/>
    <lineage>
        <taxon>Eukaryota</taxon>
        <taxon>Fungi</taxon>
        <taxon>Dikarya</taxon>
        <taxon>Ascomycota</taxon>
        <taxon>Pezizomycotina</taxon>
        <taxon>Sordariomycetes</taxon>
        <taxon>Xylariomycetidae</taxon>
        <taxon>Xylariales</taxon>
        <taxon>Xylariaceae</taxon>
        <taxon>Xylaria</taxon>
    </lineage>
</organism>
<dbReference type="GO" id="GO:0005085">
    <property type="term" value="F:guanyl-nucleotide exchange factor activity"/>
    <property type="evidence" value="ECO:0007669"/>
    <property type="project" value="TreeGrafter"/>
</dbReference>
<evidence type="ECO:0000256" key="6">
    <source>
        <dbReference type="ARBA" id="ARBA00044122"/>
    </source>
</evidence>
<dbReference type="PANTHER" id="PTHR45859">
    <property type="entry name" value="TRANSLATION INITIATION FACTOR EIF-2B SUBUNIT BETA"/>
    <property type="match status" value="1"/>
</dbReference>
<dbReference type="Pfam" id="PF01008">
    <property type="entry name" value="IF-2B"/>
    <property type="match status" value="1"/>
</dbReference>
<feature type="compositionally biased region" description="Polar residues" evidence="10">
    <location>
        <begin position="175"/>
        <end position="189"/>
    </location>
</feature>
<evidence type="ECO:0000256" key="10">
    <source>
        <dbReference type="SAM" id="MobiDB-lite"/>
    </source>
</evidence>
<dbReference type="AlphaFoldDB" id="A0A4Z0XWX2"/>
<reference evidence="11 12" key="1">
    <citation type="submission" date="2019-03" db="EMBL/GenBank/DDBJ databases">
        <title>Draft genome sequence of Xylaria hypoxylon DSM 108379, a ubiquitous saprotrophic-parasitic fungi on hardwood.</title>
        <authorList>
            <person name="Buettner E."/>
            <person name="Leonhardt S."/>
            <person name="Gebauer A.M."/>
            <person name="Liers C."/>
            <person name="Hofrichter M."/>
            <person name="Kellner H."/>
        </authorList>
    </citation>
    <scope>NUCLEOTIDE SEQUENCE [LARGE SCALE GENOMIC DNA]</scope>
    <source>
        <strain evidence="11 12">DSM 108379</strain>
    </source>
</reference>
<keyword evidence="12" id="KW-1185">Reference proteome</keyword>
<comment type="subunit">
    <text evidence="8">Component of the translation initiation factor 2B (eIF2B) complex which is a heterodecamer of two sets of five different subunits: alpha, beta, gamma, delta and epsilon. Subunits alpha, beta and delta comprise a regulatory subcomplex and subunits epsilon and gamma comprise a catalytic subcomplex. Within the complex, the hexameric regulatory complex resides at the center, with the two heterodimeric catalytic subcomplexes bound on opposite sides.</text>
</comment>
<accession>A0A4Z0XWX2</accession>
<name>A0A4Z0XWX2_9PEZI</name>
<protein>
    <recommendedName>
        <fullName evidence="6">Translation initiation factor eIF2B subunit beta</fullName>
    </recommendedName>
    <alternativeName>
        <fullName evidence="7">eIF2B GDP-GTP exchange factor subunit beta</fullName>
    </alternativeName>
</protein>
<dbReference type="EMBL" id="SKBN01000535">
    <property type="protein sequence ID" value="TGJ75894.1"/>
    <property type="molecule type" value="Genomic_DNA"/>
</dbReference>
<comment type="caution">
    <text evidence="11">The sequence shown here is derived from an EMBL/GenBank/DDBJ whole genome shotgun (WGS) entry which is preliminary data.</text>
</comment>
<proteinExistence type="inferred from homology"/>
<dbReference type="InterPro" id="IPR037171">
    <property type="entry name" value="NagB/RpiA_transferase-like"/>
</dbReference>